<accession>A0AA45C7Q4</accession>
<gene>
    <name evidence="1" type="ORF">C7380_10410</name>
</gene>
<dbReference type="EMBL" id="QGGI01000004">
    <property type="protein sequence ID" value="PWJ95596.1"/>
    <property type="molecule type" value="Genomic_DNA"/>
</dbReference>
<comment type="caution">
    <text evidence="1">The sequence shown here is derived from an EMBL/GenBank/DDBJ whole genome shotgun (WGS) entry which is preliminary data.</text>
</comment>
<keyword evidence="2" id="KW-1185">Reference proteome</keyword>
<evidence type="ECO:0000313" key="2">
    <source>
        <dbReference type="Proteomes" id="UP000245921"/>
    </source>
</evidence>
<organism evidence="1 2">
    <name type="scientific">Oceanotoga teriensis</name>
    <dbReference type="NCBI Taxonomy" id="515440"/>
    <lineage>
        <taxon>Bacteria</taxon>
        <taxon>Thermotogati</taxon>
        <taxon>Thermotogota</taxon>
        <taxon>Thermotogae</taxon>
        <taxon>Petrotogales</taxon>
        <taxon>Petrotogaceae</taxon>
        <taxon>Oceanotoga</taxon>
    </lineage>
</organism>
<dbReference type="AlphaFoldDB" id="A0AA45C7Q4"/>
<protein>
    <submittedName>
        <fullName evidence="1">Uncharacterized protein</fullName>
    </submittedName>
</protein>
<dbReference type="RefSeq" id="WP_109604138.1">
    <property type="nucleotide sequence ID" value="NZ_JAMHJO010000009.1"/>
</dbReference>
<dbReference type="Proteomes" id="UP000245921">
    <property type="component" value="Unassembled WGS sequence"/>
</dbReference>
<evidence type="ECO:0000313" key="1">
    <source>
        <dbReference type="EMBL" id="PWJ95596.1"/>
    </source>
</evidence>
<proteinExistence type="predicted"/>
<name>A0AA45C7Q4_9BACT</name>
<sequence>MYNIYVMDDKMNIINIQGYSVGYISRAGKIFRNNKLENIKIGKFGKIYLNDEIVGSLENKIICIMKNKDPFINEDEFQNIERYEYLEFENPYFYRRTQLITDFLKKHENYEQKNSMFIDNEKIKFSFRKPNELEKLLKELFKIKYNNPLEMFKPQEFEKPYNIEEPIKMSYTELMKEYIENNE</sequence>
<reference evidence="1 2" key="1">
    <citation type="submission" date="2018-05" db="EMBL/GenBank/DDBJ databases">
        <title>Genomic Encyclopedia of Type Strains, Phase IV (KMG-IV): sequencing the most valuable type-strain genomes for metagenomic binning, comparative biology and taxonomic classification.</title>
        <authorList>
            <person name="Goeker M."/>
        </authorList>
    </citation>
    <scope>NUCLEOTIDE SEQUENCE [LARGE SCALE GENOMIC DNA]</scope>
    <source>
        <strain evidence="1 2">DSM 24906</strain>
    </source>
</reference>